<evidence type="ECO:0000313" key="8">
    <source>
        <dbReference type="EMBL" id="QLL30876.1"/>
    </source>
</evidence>
<dbReference type="SMART" id="SM00693">
    <property type="entry name" value="DysFN"/>
    <property type="match status" value="1"/>
</dbReference>
<accession>A0A7G3ZBJ0</accession>
<dbReference type="KEGG" id="tgb:HG536_0A06910"/>
<comment type="subcellular location">
    <subcellularLocation>
        <location evidence="1">Peroxisome membrane</location>
        <topology evidence="1">Multi-pass membrane protein</topology>
    </subcellularLocation>
</comment>
<evidence type="ECO:0000256" key="4">
    <source>
        <dbReference type="ARBA" id="ARBA00023136"/>
    </source>
</evidence>
<sequence>MGSKSDQEKVFRCQAKFVYNHGQKPTLTFVTPSNLSSVLYRFYPLLIIVDGALSNAMWVCEDKCLPFIHLVMVCFVVNLLTFTERGAGVSWVSLSDIFMCWLGLMSAFLLLLTFAYYVLTIYQDLRDSEPPTLDDIVIVLESVLDKLGTMRAEVLGKALDTRNWVNLVKLALFFTPLHYALMKVVTIRTYVMWMTILAMLYHSTWFQCTLKLFWRVYAVRKAYYTLTSLFGDNRHIQRSPLIDAQTAIDLCHSFMYIPRTDSIAMLRGHRLQLHLQKLYPWSESIPTSSRNDTAQPHITIIDLTIYENQRKWKDQGWSSKMLSYEKPSFCMKIDGRLIACKSPWQFQEGLPADWMWLDDCWRPIGWIYSDTNWLVTGDRDSLESFTRTKIWKRRAFKE</sequence>
<reference evidence="8 9" key="1">
    <citation type="submission" date="2020-06" db="EMBL/GenBank/DDBJ databases">
        <title>The yeast mating-type switching endonuclease HO is a domesticated member of an unorthodox homing genetic element family.</title>
        <authorList>
            <person name="Coughlan A.Y."/>
            <person name="Lombardi L."/>
            <person name="Braun-Galleani S."/>
            <person name="Martos A.R."/>
            <person name="Galeote V."/>
            <person name="Bigey F."/>
            <person name="Dequin S."/>
            <person name="Byrne K.P."/>
            <person name="Wolfe K.H."/>
        </authorList>
    </citation>
    <scope>NUCLEOTIDE SEQUENCE [LARGE SCALE GENOMIC DNA]</scope>
    <source>
        <strain evidence="8 9">CBS764</strain>
    </source>
</reference>
<keyword evidence="5" id="KW-0576">Peroxisome</keyword>
<evidence type="ECO:0000256" key="3">
    <source>
        <dbReference type="ARBA" id="ARBA00022989"/>
    </source>
</evidence>
<dbReference type="RefSeq" id="XP_037137551.1">
    <property type="nucleotide sequence ID" value="XM_037281656.1"/>
</dbReference>
<feature type="transmembrane region" description="Helical" evidence="6">
    <location>
        <begin position="67"/>
        <end position="83"/>
    </location>
</feature>
<feature type="transmembrane region" description="Helical" evidence="6">
    <location>
        <begin position="191"/>
        <end position="214"/>
    </location>
</feature>
<dbReference type="PANTHER" id="PTHR31679:SF3">
    <property type="entry name" value="PEROXISOMAL MEMBRANE PROTEIN PEX32"/>
    <property type="match status" value="1"/>
</dbReference>
<evidence type="ECO:0000256" key="6">
    <source>
        <dbReference type="SAM" id="Phobius"/>
    </source>
</evidence>
<feature type="domain" description="Peroxin/Ferlin" evidence="7">
    <location>
        <begin position="298"/>
        <end position="364"/>
    </location>
</feature>
<dbReference type="InterPro" id="IPR006614">
    <property type="entry name" value="Peroxin/Ferlin"/>
</dbReference>
<gene>
    <name evidence="8" type="ORF">HG536_0A06910</name>
</gene>
<dbReference type="PANTHER" id="PTHR31679">
    <property type="entry name" value="PEROXISOMAL MEMBRANE PROTEIN PEX30-RELATED"/>
    <property type="match status" value="1"/>
</dbReference>
<evidence type="ECO:0000256" key="1">
    <source>
        <dbReference type="ARBA" id="ARBA00004585"/>
    </source>
</evidence>
<dbReference type="InterPro" id="IPR052646">
    <property type="entry name" value="Peroxisomal_PEX28-32"/>
</dbReference>
<dbReference type="GeneID" id="59323973"/>
<dbReference type="InterPro" id="IPR010482">
    <property type="entry name" value="TECPR1-like_DysF"/>
</dbReference>
<dbReference type="Pfam" id="PF06398">
    <property type="entry name" value="Pex24p"/>
    <property type="match status" value="1"/>
</dbReference>
<evidence type="ECO:0000259" key="7">
    <source>
        <dbReference type="SMART" id="SM00693"/>
    </source>
</evidence>
<keyword evidence="9" id="KW-1185">Reference proteome</keyword>
<dbReference type="Proteomes" id="UP000515788">
    <property type="component" value="Chromosome 1"/>
</dbReference>
<evidence type="ECO:0000256" key="5">
    <source>
        <dbReference type="ARBA" id="ARBA00023140"/>
    </source>
</evidence>
<dbReference type="EMBL" id="CP059246">
    <property type="protein sequence ID" value="QLL30876.1"/>
    <property type="molecule type" value="Genomic_DNA"/>
</dbReference>
<name>A0A7G3ZBJ0_9SACH</name>
<keyword evidence="4 6" id="KW-0472">Membrane</keyword>
<proteinExistence type="predicted"/>
<dbReference type="OrthoDB" id="5586090at2759"/>
<organism evidence="8 9">
    <name type="scientific">Torulaspora globosa</name>
    <dbReference type="NCBI Taxonomy" id="48254"/>
    <lineage>
        <taxon>Eukaryota</taxon>
        <taxon>Fungi</taxon>
        <taxon>Dikarya</taxon>
        <taxon>Ascomycota</taxon>
        <taxon>Saccharomycotina</taxon>
        <taxon>Saccharomycetes</taxon>
        <taxon>Saccharomycetales</taxon>
        <taxon>Saccharomycetaceae</taxon>
        <taxon>Torulaspora</taxon>
    </lineage>
</organism>
<keyword evidence="2 6" id="KW-0812">Transmembrane</keyword>
<protein>
    <recommendedName>
        <fullName evidence="7">Peroxin/Ferlin domain-containing protein</fullName>
    </recommendedName>
</protein>
<dbReference type="GO" id="GO:0007031">
    <property type="term" value="P:peroxisome organization"/>
    <property type="evidence" value="ECO:0007669"/>
    <property type="project" value="UniProtKB-ARBA"/>
</dbReference>
<evidence type="ECO:0000256" key="2">
    <source>
        <dbReference type="ARBA" id="ARBA00022692"/>
    </source>
</evidence>
<evidence type="ECO:0000313" key="9">
    <source>
        <dbReference type="Proteomes" id="UP000515788"/>
    </source>
</evidence>
<keyword evidence="3 6" id="KW-1133">Transmembrane helix</keyword>
<feature type="transmembrane region" description="Helical" evidence="6">
    <location>
        <begin position="95"/>
        <end position="119"/>
    </location>
</feature>
<dbReference type="GO" id="GO:0005778">
    <property type="term" value="C:peroxisomal membrane"/>
    <property type="evidence" value="ECO:0007669"/>
    <property type="project" value="UniProtKB-SubCell"/>
</dbReference>
<dbReference type="AlphaFoldDB" id="A0A7G3ZBJ0"/>